<reference evidence="2" key="2">
    <citation type="submission" date="2019-05" db="EMBL/GenBank/DDBJ databases">
        <title>Unravelling the molecular evolution of spider venoms.</title>
        <authorList>
            <person name="Pineda S."/>
        </authorList>
    </citation>
    <scope>NUCLEOTIDE SEQUENCE</scope>
</reference>
<protein>
    <submittedName>
        <fullName evidence="2">U25-Deinotoxin-Dsu1a_1</fullName>
    </submittedName>
</protein>
<organism evidence="2">
    <name type="scientific">Deinopis subrufa</name>
    <name type="common">Rufous net-casting spider</name>
    <dbReference type="NCBI Taxonomy" id="1905329"/>
    <lineage>
        <taxon>Eukaryota</taxon>
        <taxon>Metazoa</taxon>
        <taxon>Ecdysozoa</taxon>
        <taxon>Arthropoda</taxon>
        <taxon>Chelicerata</taxon>
        <taxon>Arachnida</taxon>
        <taxon>Araneae</taxon>
        <taxon>Araneomorphae</taxon>
        <taxon>Entelegynae</taxon>
        <taxon>Deinopoidea</taxon>
        <taxon>Deinopidae</taxon>
        <taxon>Deinopis</taxon>
    </lineage>
</organism>
<name>A0A4Q8K6Y1_DEISU</name>
<feature type="signal peptide" evidence="1">
    <location>
        <begin position="1"/>
        <end position="20"/>
    </location>
</feature>
<accession>A0A4Q8K6Y1</accession>
<dbReference type="EMBL" id="HAHH01000250">
    <property type="protein sequence ID" value="SNX35186.1"/>
    <property type="molecule type" value="Transcribed_RNA"/>
</dbReference>
<dbReference type="AlphaFoldDB" id="A0A4Q8K6Y1"/>
<reference evidence="2" key="1">
    <citation type="submission" date="2017-05" db="EMBL/GenBank/DDBJ databases">
        <authorList>
            <person name="QRISCLOUD D."/>
        </authorList>
    </citation>
    <scope>NUCLEOTIDE SEQUENCE</scope>
</reference>
<evidence type="ECO:0000313" key="2">
    <source>
        <dbReference type="EMBL" id="SNX35186.1"/>
    </source>
</evidence>
<keyword evidence="1" id="KW-0732">Signal</keyword>
<evidence type="ECO:0000256" key="1">
    <source>
        <dbReference type="SAM" id="SignalP"/>
    </source>
</evidence>
<proteinExistence type="predicted"/>
<feature type="chain" id="PRO_5020240994" evidence="1">
    <location>
        <begin position="21"/>
        <end position="86"/>
    </location>
</feature>
<sequence length="86" mass="9340">MNIILPVFLITAVTFCFVKATSIAVEEDALTAPGDQEVESQRGCISGWLMCDSNPRVLAIRGCCGGFMCTCFLDDNNKKQCQCLPS</sequence>